<dbReference type="AlphaFoldDB" id="A0AAW9RCE3"/>
<proteinExistence type="predicted"/>
<protein>
    <submittedName>
        <fullName evidence="1">Phage tail tube protein</fullName>
    </submittedName>
</protein>
<sequence>MTNATGARHGLSYVAESVFGTTPGPSPAPSMLRFRYTGTTLNAAKDSFVSQEVREDRQIVDARHGAKRPAGNMAFELSYGAFDDWLEGALFGAWSTNVLKVGTTPKSFSVERRFTDINKYLVFAGVMVNTFSLQARPNGMITGSFDVLAADVAKGLASLGTPSDVATNAPFDAISGAISEGGSPSAIVTGVDLNLNNNLAPDFVIGSATAPTIDAGRSNLTGNVTARFPNFDLLDKFLDETESELSFALQDPAGNQLQFDIPRIKYTGGEIPHDTEQSLTLTLPWQGLRDESESTNFKITRTPA</sequence>
<evidence type="ECO:0000313" key="1">
    <source>
        <dbReference type="EMBL" id="MEJ8571227.1"/>
    </source>
</evidence>
<dbReference type="Proteomes" id="UP001378188">
    <property type="component" value="Unassembled WGS sequence"/>
</dbReference>
<dbReference type="InterPro" id="IPR044000">
    <property type="entry name" value="Phage_tube_2"/>
</dbReference>
<name>A0AAW9RCE3_9HYPH</name>
<comment type="caution">
    <text evidence="1">The sequence shown here is derived from an EMBL/GenBank/DDBJ whole genome shotgun (WGS) entry which is preliminary data.</text>
</comment>
<reference evidence="1 2" key="1">
    <citation type="submission" date="2024-02" db="EMBL/GenBank/DDBJ databases">
        <title>Genome analysis and characterization of Microbaculum marinisediminis sp. nov., isolated from marine sediment.</title>
        <authorList>
            <person name="Du Z.-J."/>
            <person name="Ye Y.-Q."/>
            <person name="Zhang Z.-R."/>
            <person name="Yuan S.-M."/>
            <person name="Zhang X.-Y."/>
        </authorList>
    </citation>
    <scope>NUCLEOTIDE SEQUENCE [LARGE SCALE GENOMIC DNA]</scope>
    <source>
        <strain evidence="1 2">SDUM1044001</strain>
    </source>
</reference>
<evidence type="ECO:0000313" key="2">
    <source>
        <dbReference type="Proteomes" id="UP001378188"/>
    </source>
</evidence>
<keyword evidence="2" id="KW-1185">Reference proteome</keyword>
<accession>A0AAW9RCE3</accession>
<dbReference type="EMBL" id="JAZHOF010000003">
    <property type="protein sequence ID" value="MEJ8571227.1"/>
    <property type="molecule type" value="Genomic_DNA"/>
</dbReference>
<organism evidence="1 2">
    <name type="scientific">Microbaculum marinum</name>
    <dbReference type="NCBI Taxonomy" id="1764581"/>
    <lineage>
        <taxon>Bacteria</taxon>
        <taxon>Pseudomonadati</taxon>
        <taxon>Pseudomonadota</taxon>
        <taxon>Alphaproteobacteria</taxon>
        <taxon>Hyphomicrobiales</taxon>
        <taxon>Tepidamorphaceae</taxon>
        <taxon>Microbaculum</taxon>
    </lineage>
</organism>
<dbReference type="RefSeq" id="WP_340328930.1">
    <property type="nucleotide sequence ID" value="NZ_JAZHOF010000003.1"/>
</dbReference>
<gene>
    <name evidence="1" type="ORF">V3328_07065</name>
</gene>
<dbReference type="Pfam" id="PF18906">
    <property type="entry name" value="Phage_tube_2"/>
    <property type="match status" value="1"/>
</dbReference>